<accession>A0ABR3JGF8</accession>
<gene>
    <name evidence="4" type="ORF">HGRIS_003451</name>
</gene>
<keyword evidence="5" id="KW-1185">Reference proteome</keyword>
<sequence>MAGYCNQYADYPGILPYETSKTFFGFTLDDQETRSVRGSMVTGLTERDLELLDIFEGNEYTRQKVHVHPLGELESVPEVSPSSESSAVPSAPPPLPTELQLQPAIEVETYVYNEPSSLARELWSYEDFVQKNAWKWIGGRKETEEEYYSEVDTRNAANAGFVARAD</sequence>
<evidence type="ECO:0000259" key="3">
    <source>
        <dbReference type="Pfam" id="PF06094"/>
    </source>
</evidence>
<dbReference type="PANTHER" id="PTHR31544:SF2">
    <property type="entry name" value="AIG2-LIKE PROTEIN D"/>
    <property type="match status" value="1"/>
</dbReference>
<dbReference type="EMBL" id="JASNQZ010000007">
    <property type="protein sequence ID" value="KAL0954482.1"/>
    <property type="molecule type" value="Genomic_DNA"/>
</dbReference>
<dbReference type="InterPro" id="IPR045038">
    <property type="entry name" value="AIG2-like"/>
</dbReference>
<dbReference type="InterPro" id="IPR009288">
    <property type="entry name" value="AIG2-like_dom"/>
</dbReference>
<feature type="compositionally biased region" description="Low complexity" evidence="2">
    <location>
        <begin position="75"/>
        <end position="89"/>
    </location>
</feature>
<dbReference type="PANTHER" id="PTHR31544">
    <property type="entry name" value="AIG2-LIKE PROTEIN D"/>
    <property type="match status" value="1"/>
</dbReference>
<proteinExistence type="inferred from homology"/>
<dbReference type="SUPFAM" id="SSF110857">
    <property type="entry name" value="Gamma-glutamyl cyclotransferase-like"/>
    <property type="match status" value="1"/>
</dbReference>
<dbReference type="Pfam" id="PF06094">
    <property type="entry name" value="GGACT"/>
    <property type="match status" value="1"/>
</dbReference>
<comment type="similarity">
    <text evidence="1">Belongs to the gamma-glutamylcyclotransferase family.</text>
</comment>
<feature type="region of interest" description="Disordered" evidence="2">
    <location>
        <begin position="75"/>
        <end position="97"/>
    </location>
</feature>
<evidence type="ECO:0000313" key="5">
    <source>
        <dbReference type="Proteomes" id="UP001556367"/>
    </source>
</evidence>
<comment type="caution">
    <text evidence="4">The sequence shown here is derived from an EMBL/GenBank/DDBJ whole genome shotgun (WGS) entry which is preliminary data.</text>
</comment>
<name>A0ABR3JGF8_9AGAR</name>
<reference evidence="5" key="1">
    <citation type="submission" date="2024-06" db="EMBL/GenBank/DDBJ databases">
        <title>Multi-omics analyses provide insights into the biosynthesis of the anticancer antibiotic pleurotin in Hohenbuehelia grisea.</title>
        <authorList>
            <person name="Weaver J.A."/>
            <person name="Alberti F."/>
        </authorList>
    </citation>
    <scope>NUCLEOTIDE SEQUENCE [LARGE SCALE GENOMIC DNA]</scope>
    <source>
        <strain evidence="5">T-177</strain>
    </source>
</reference>
<dbReference type="Gene3D" id="3.10.490.10">
    <property type="entry name" value="Gamma-glutamyl cyclotransferase-like"/>
    <property type="match status" value="1"/>
</dbReference>
<evidence type="ECO:0000256" key="2">
    <source>
        <dbReference type="SAM" id="MobiDB-lite"/>
    </source>
</evidence>
<dbReference type="Proteomes" id="UP001556367">
    <property type="component" value="Unassembled WGS sequence"/>
</dbReference>
<evidence type="ECO:0000313" key="4">
    <source>
        <dbReference type="EMBL" id="KAL0954482.1"/>
    </source>
</evidence>
<protein>
    <recommendedName>
        <fullName evidence="3">Gamma-glutamylcyclotransferase AIG2-like domain-containing protein</fullName>
    </recommendedName>
</protein>
<feature type="domain" description="Gamma-glutamylcyclotransferase AIG2-like" evidence="3">
    <location>
        <begin position="27"/>
        <end position="67"/>
    </location>
</feature>
<evidence type="ECO:0000256" key="1">
    <source>
        <dbReference type="ARBA" id="ARBA00008861"/>
    </source>
</evidence>
<organism evidence="4 5">
    <name type="scientific">Hohenbuehelia grisea</name>
    <dbReference type="NCBI Taxonomy" id="104357"/>
    <lineage>
        <taxon>Eukaryota</taxon>
        <taxon>Fungi</taxon>
        <taxon>Dikarya</taxon>
        <taxon>Basidiomycota</taxon>
        <taxon>Agaricomycotina</taxon>
        <taxon>Agaricomycetes</taxon>
        <taxon>Agaricomycetidae</taxon>
        <taxon>Agaricales</taxon>
        <taxon>Pleurotineae</taxon>
        <taxon>Pleurotaceae</taxon>
        <taxon>Hohenbuehelia</taxon>
    </lineage>
</organism>
<dbReference type="InterPro" id="IPR036568">
    <property type="entry name" value="GGCT-like_sf"/>
</dbReference>